<evidence type="ECO:0000256" key="1">
    <source>
        <dbReference type="ARBA" id="ARBA00005369"/>
    </source>
</evidence>
<proteinExistence type="inferred from homology"/>
<dbReference type="Gene3D" id="3.40.50.150">
    <property type="entry name" value="Vaccinia Virus protein VP39"/>
    <property type="match status" value="1"/>
</dbReference>
<evidence type="ECO:0000313" key="4">
    <source>
        <dbReference type="EMBL" id="MFC3226716.1"/>
    </source>
</evidence>
<gene>
    <name evidence="4" type="ORF">ACFOGJ_05710</name>
</gene>
<comment type="similarity">
    <text evidence="1">Belongs to the methyltransferase superfamily. L-isoaspartyl/D-aspartyl protein methyltransferase family.</text>
</comment>
<dbReference type="Proteomes" id="UP001595528">
    <property type="component" value="Unassembled WGS sequence"/>
</dbReference>
<dbReference type="Pfam" id="PF01135">
    <property type="entry name" value="PCMT"/>
    <property type="match status" value="1"/>
</dbReference>
<evidence type="ECO:0000256" key="2">
    <source>
        <dbReference type="ARBA" id="ARBA00013346"/>
    </source>
</evidence>
<dbReference type="EMBL" id="JBHRTR010000015">
    <property type="protein sequence ID" value="MFC3226716.1"/>
    <property type="molecule type" value="Genomic_DNA"/>
</dbReference>
<dbReference type="InterPro" id="IPR029063">
    <property type="entry name" value="SAM-dependent_MTases_sf"/>
</dbReference>
<dbReference type="RefSeq" id="WP_379898830.1">
    <property type="nucleotide sequence ID" value="NZ_JBHRTR010000015.1"/>
</dbReference>
<reference evidence="5" key="1">
    <citation type="journal article" date="2019" name="Int. J. Syst. Evol. Microbiol.">
        <title>The Global Catalogue of Microorganisms (GCM) 10K type strain sequencing project: providing services to taxonomists for standard genome sequencing and annotation.</title>
        <authorList>
            <consortium name="The Broad Institute Genomics Platform"/>
            <consortium name="The Broad Institute Genome Sequencing Center for Infectious Disease"/>
            <person name="Wu L."/>
            <person name="Ma J."/>
        </authorList>
    </citation>
    <scope>NUCLEOTIDE SEQUENCE [LARGE SCALE GENOMIC DNA]</scope>
    <source>
        <strain evidence="5">KCTC 42964</strain>
    </source>
</reference>
<comment type="caution">
    <text evidence="4">The sequence shown here is derived from an EMBL/GenBank/DDBJ whole genome shotgun (WGS) entry which is preliminary data.</text>
</comment>
<dbReference type="CDD" id="cd02440">
    <property type="entry name" value="AdoMet_MTases"/>
    <property type="match status" value="1"/>
</dbReference>
<evidence type="ECO:0000256" key="3">
    <source>
        <dbReference type="ARBA" id="ARBA00030757"/>
    </source>
</evidence>
<organism evidence="4 5">
    <name type="scientific">Marinibaculum pumilum</name>
    <dbReference type="NCBI Taxonomy" id="1766165"/>
    <lineage>
        <taxon>Bacteria</taxon>
        <taxon>Pseudomonadati</taxon>
        <taxon>Pseudomonadota</taxon>
        <taxon>Alphaproteobacteria</taxon>
        <taxon>Rhodospirillales</taxon>
        <taxon>Rhodospirillaceae</taxon>
        <taxon>Marinibaculum</taxon>
    </lineage>
</organism>
<dbReference type="SUPFAM" id="SSF53335">
    <property type="entry name" value="S-adenosyl-L-methionine-dependent methyltransferases"/>
    <property type="match status" value="1"/>
</dbReference>
<name>A0ABV7KX62_9PROT</name>
<keyword evidence="5" id="KW-1185">Reference proteome</keyword>
<dbReference type="PANTHER" id="PTHR11579:SF18">
    <property type="entry name" value="PROTEIN-L-ISOASPARTATE O-METHYLTRANSFERASE"/>
    <property type="match status" value="1"/>
</dbReference>
<sequence>MTDLFAVARRHMVESQILPNKVSEGPVVEAMATIPRERFVPKAYRGVAYVDDDLPIGDGRYLLEPVVLARMVEAAEITKDDLVLDVGPATGYSTAVLATLANTVVGLETAPDLAAKATELLASLGVDNAAIIEGPLEQGLPDQGPFDVIILQGAVEVVPQALLDQLAPEGRLLAVVIEDGVGKASRYLRIDDRFGRRVLFDAGVPRLPGFRREREFQF</sequence>
<dbReference type="PANTHER" id="PTHR11579">
    <property type="entry name" value="PROTEIN-L-ISOASPARTATE O-METHYLTRANSFERASE"/>
    <property type="match status" value="1"/>
</dbReference>
<evidence type="ECO:0000313" key="5">
    <source>
        <dbReference type="Proteomes" id="UP001595528"/>
    </source>
</evidence>
<dbReference type="InterPro" id="IPR000682">
    <property type="entry name" value="PCMT"/>
</dbReference>
<protein>
    <recommendedName>
        <fullName evidence="2">Protein-L-isoaspartate O-methyltransferase</fullName>
    </recommendedName>
    <alternativeName>
        <fullName evidence="3">Protein L-isoaspartyl methyltransferase</fullName>
    </alternativeName>
</protein>
<accession>A0ABV7KX62</accession>